<feature type="region of interest" description="Disordered" evidence="1">
    <location>
        <begin position="1"/>
        <end position="22"/>
    </location>
</feature>
<accession>A0A016SEJ7</accession>
<evidence type="ECO:0000313" key="2">
    <source>
        <dbReference type="EMBL" id="EYB89098.1"/>
    </source>
</evidence>
<dbReference type="AlphaFoldDB" id="A0A016SEJ7"/>
<gene>
    <name evidence="2" type="primary">Acey_s0236.g3219</name>
    <name evidence="2" type="ORF">Y032_0236g3219</name>
</gene>
<dbReference type="Proteomes" id="UP000024635">
    <property type="component" value="Unassembled WGS sequence"/>
</dbReference>
<evidence type="ECO:0000313" key="3">
    <source>
        <dbReference type="Proteomes" id="UP000024635"/>
    </source>
</evidence>
<sequence>MGSLADSPIWMQPTDGVDDDGNQRFISCTQNRRAEYNIHSRAPFMQIEMGGADPVWNCCGKGANGYNDTKECRSEGRPRLFNCHSRLSDWIPEYNSC</sequence>
<reference evidence="3" key="1">
    <citation type="journal article" date="2015" name="Nat. Genet.">
        <title>The genome and transcriptome of the zoonotic hookworm Ancylostoma ceylanicum identify infection-specific gene families.</title>
        <authorList>
            <person name="Schwarz E.M."/>
            <person name="Hu Y."/>
            <person name="Antoshechkin I."/>
            <person name="Miller M.M."/>
            <person name="Sternberg P.W."/>
            <person name="Aroian R.V."/>
        </authorList>
    </citation>
    <scope>NUCLEOTIDE SEQUENCE</scope>
    <source>
        <strain evidence="3">HY135</strain>
    </source>
</reference>
<name>A0A016SEJ7_9BILA</name>
<dbReference type="EMBL" id="JARK01001572">
    <property type="protein sequence ID" value="EYB89098.1"/>
    <property type="molecule type" value="Genomic_DNA"/>
</dbReference>
<comment type="caution">
    <text evidence="2">The sequence shown here is derived from an EMBL/GenBank/DDBJ whole genome shotgun (WGS) entry which is preliminary data.</text>
</comment>
<organism evidence="2 3">
    <name type="scientific">Ancylostoma ceylanicum</name>
    <dbReference type="NCBI Taxonomy" id="53326"/>
    <lineage>
        <taxon>Eukaryota</taxon>
        <taxon>Metazoa</taxon>
        <taxon>Ecdysozoa</taxon>
        <taxon>Nematoda</taxon>
        <taxon>Chromadorea</taxon>
        <taxon>Rhabditida</taxon>
        <taxon>Rhabditina</taxon>
        <taxon>Rhabditomorpha</taxon>
        <taxon>Strongyloidea</taxon>
        <taxon>Ancylostomatidae</taxon>
        <taxon>Ancylostomatinae</taxon>
        <taxon>Ancylostoma</taxon>
    </lineage>
</organism>
<protein>
    <submittedName>
        <fullName evidence="2">Uncharacterized protein</fullName>
    </submittedName>
</protein>
<keyword evidence="3" id="KW-1185">Reference proteome</keyword>
<evidence type="ECO:0000256" key="1">
    <source>
        <dbReference type="SAM" id="MobiDB-lite"/>
    </source>
</evidence>
<proteinExistence type="predicted"/>